<gene>
    <name evidence="2" type="ORF">H5410_045865</name>
</gene>
<dbReference type="Pfam" id="PF24496">
    <property type="entry name" value="DUF7588"/>
    <property type="match status" value="1"/>
</dbReference>
<evidence type="ECO:0000259" key="1">
    <source>
        <dbReference type="Pfam" id="PF24496"/>
    </source>
</evidence>
<proteinExistence type="predicted"/>
<feature type="domain" description="DUF7588" evidence="1">
    <location>
        <begin position="16"/>
        <end position="80"/>
    </location>
</feature>
<sequence>MTDKIIDFSPGSPAKARIAKDFEQKKWKLFRKWFFNNFTKVEQHDFQEEFYKDLIDSGINRLIAFVPWFMYKHVHNYISMLERDFTLSNGEITKSVFPPQQSFQINKNDKIVNFNAFSKLFENDTALITAHHINVMIKQNNYANIYMSILGDHGISLHEKVDKLIALLPTKLKGKEKVAHSSLQSPPEIEDFKIKDYSDLENFLEKKFKGGGVKPIDVENFNDGEPSNKKEFYDNLNKISEKYARKPVQRMYYYPRPTPQDVLLEEHEHIITNSYNGK</sequence>
<keyword evidence="3" id="KW-1185">Reference proteome</keyword>
<dbReference type="EMBL" id="JACXVP010000009">
    <property type="protein sequence ID" value="KAG5585431.1"/>
    <property type="molecule type" value="Genomic_DNA"/>
</dbReference>
<reference evidence="2 3" key="1">
    <citation type="submission" date="2020-09" db="EMBL/GenBank/DDBJ databases">
        <title>De no assembly of potato wild relative species, Solanum commersonii.</title>
        <authorList>
            <person name="Cho K."/>
        </authorList>
    </citation>
    <scope>NUCLEOTIDE SEQUENCE [LARGE SCALE GENOMIC DNA]</scope>
    <source>
        <strain evidence="2">LZ3.2</strain>
        <tissue evidence="2">Leaf</tissue>
    </source>
</reference>
<name>A0A9J5XCV4_SOLCO</name>
<dbReference type="InterPro" id="IPR056010">
    <property type="entry name" value="DUF7588"/>
</dbReference>
<evidence type="ECO:0000313" key="2">
    <source>
        <dbReference type="EMBL" id="KAG5585431.1"/>
    </source>
</evidence>
<protein>
    <recommendedName>
        <fullName evidence="1">DUF7588 domain-containing protein</fullName>
    </recommendedName>
</protein>
<dbReference type="Proteomes" id="UP000824120">
    <property type="component" value="Chromosome 9"/>
</dbReference>
<comment type="caution">
    <text evidence="2">The sequence shown here is derived from an EMBL/GenBank/DDBJ whole genome shotgun (WGS) entry which is preliminary data.</text>
</comment>
<dbReference type="AlphaFoldDB" id="A0A9J5XCV4"/>
<organism evidence="2 3">
    <name type="scientific">Solanum commersonii</name>
    <name type="common">Commerson's wild potato</name>
    <name type="synonym">Commerson's nightshade</name>
    <dbReference type="NCBI Taxonomy" id="4109"/>
    <lineage>
        <taxon>Eukaryota</taxon>
        <taxon>Viridiplantae</taxon>
        <taxon>Streptophyta</taxon>
        <taxon>Embryophyta</taxon>
        <taxon>Tracheophyta</taxon>
        <taxon>Spermatophyta</taxon>
        <taxon>Magnoliopsida</taxon>
        <taxon>eudicotyledons</taxon>
        <taxon>Gunneridae</taxon>
        <taxon>Pentapetalae</taxon>
        <taxon>asterids</taxon>
        <taxon>lamiids</taxon>
        <taxon>Solanales</taxon>
        <taxon>Solanaceae</taxon>
        <taxon>Solanoideae</taxon>
        <taxon>Solaneae</taxon>
        <taxon>Solanum</taxon>
    </lineage>
</organism>
<evidence type="ECO:0000313" key="3">
    <source>
        <dbReference type="Proteomes" id="UP000824120"/>
    </source>
</evidence>
<accession>A0A9J5XCV4</accession>